<gene>
    <name evidence="1" type="ORF">L1987_29807</name>
</gene>
<reference evidence="2" key="1">
    <citation type="journal article" date="2022" name="Mol. Ecol. Resour.">
        <title>The genomes of chicory, endive, great burdock and yacon provide insights into Asteraceae palaeo-polyploidization history and plant inulin production.</title>
        <authorList>
            <person name="Fan W."/>
            <person name="Wang S."/>
            <person name="Wang H."/>
            <person name="Wang A."/>
            <person name="Jiang F."/>
            <person name="Liu H."/>
            <person name="Zhao H."/>
            <person name="Xu D."/>
            <person name="Zhang Y."/>
        </authorList>
    </citation>
    <scope>NUCLEOTIDE SEQUENCE [LARGE SCALE GENOMIC DNA]</scope>
    <source>
        <strain evidence="2">cv. Yunnan</strain>
    </source>
</reference>
<reference evidence="1 2" key="2">
    <citation type="journal article" date="2022" name="Mol. Ecol. Resour.">
        <title>The genomes of chicory, endive, great burdock and yacon provide insights into Asteraceae paleo-polyploidization history and plant inulin production.</title>
        <authorList>
            <person name="Fan W."/>
            <person name="Wang S."/>
            <person name="Wang H."/>
            <person name="Wang A."/>
            <person name="Jiang F."/>
            <person name="Liu H."/>
            <person name="Zhao H."/>
            <person name="Xu D."/>
            <person name="Zhang Y."/>
        </authorList>
    </citation>
    <scope>NUCLEOTIDE SEQUENCE [LARGE SCALE GENOMIC DNA]</scope>
    <source>
        <strain evidence="2">cv. Yunnan</strain>
        <tissue evidence="1">Leaves</tissue>
    </source>
</reference>
<accession>A0ACB9I2U5</accession>
<keyword evidence="2" id="KW-1185">Reference proteome</keyword>
<evidence type="ECO:0000313" key="1">
    <source>
        <dbReference type="EMBL" id="KAI3801695.1"/>
    </source>
</evidence>
<name>A0ACB9I2U5_9ASTR</name>
<organism evidence="1 2">
    <name type="scientific">Smallanthus sonchifolius</name>
    <dbReference type="NCBI Taxonomy" id="185202"/>
    <lineage>
        <taxon>Eukaryota</taxon>
        <taxon>Viridiplantae</taxon>
        <taxon>Streptophyta</taxon>
        <taxon>Embryophyta</taxon>
        <taxon>Tracheophyta</taxon>
        <taxon>Spermatophyta</taxon>
        <taxon>Magnoliopsida</taxon>
        <taxon>eudicotyledons</taxon>
        <taxon>Gunneridae</taxon>
        <taxon>Pentapetalae</taxon>
        <taxon>asterids</taxon>
        <taxon>campanulids</taxon>
        <taxon>Asterales</taxon>
        <taxon>Asteraceae</taxon>
        <taxon>Asteroideae</taxon>
        <taxon>Heliantheae alliance</taxon>
        <taxon>Millerieae</taxon>
        <taxon>Smallanthus</taxon>
    </lineage>
</organism>
<dbReference type="Proteomes" id="UP001056120">
    <property type="component" value="Linkage Group LG10"/>
</dbReference>
<dbReference type="EMBL" id="CM042027">
    <property type="protein sequence ID" value="KAI3801695.1"/>
    <property type="molecule type" value="Genomic_DNA"/>
</dbReference>
<comment type="caution">
    <text evidence="1">The sequence shown here is derived from an EMBL/GenBank/DDBJ whole genome shotgun (WGS) entry which is preliminary data.</text>
</comment>
<sequence length="409" mass="46962">MAVETTTALKEALYAQQQLLQKLYNELEVEREASATAASEALAMILRLQGEKAGVKMESEHYKRLAEEKMYHAEESMEIFEELIHQKEMEIANLDYQVQAYRYKLSCLGLEDIGPQEMKFPENLLQLNEKETSPDSLLRRNSAPPKLLKLAYLKRGNLERNRSVSPDSDAISKPVEEVERLDESHQNLDSEKPPDGINSYWDQIRKLDKIVEEVRDKSSELNESDNVQSLKKSMHDEMLSDTCNLRVHDVFEVPETNENLASNEKQVKDIGKSILEGENKVEKLAAFVEDHIKSFEKTLLLNQKEKQVFLPSDNIVVDSRMVIDVVEGEGSSQQANTTTEITEGDVRSQEPVIITGREEEMLRLLYEINKKLDGIQAESRSEKLEKRKPSPNYDLPMLQLQEAILHFWL</sequence>
<proteinExistence type="predicted"/>
<protein>
    <submittedName>
        <fullName evidence="1">Uncharacterized protein</fullName>
    </submittedName>
</protein>
<evidence type="ECO:0000313" key="2">
    <source>
        <dbReference type="Proteomes" id="UP001056120"/>
    </source>
</evidence>